<evidence type="ECO:0000313" key="2">
    <source>
        <dbReference type="EMBL" id="TYS16292.1"/>
    </source>
</evidence>
<organism evidence="2 3">
    <name type="scientific">Rossellomorea vietnamensis</name>
    <dbReference type="NCBI Taxonomy" id="218284"/>
    <lineage>
        <taxon>Bacteria</taxon>
        <taxon>Bacillati</taxon>
        <taxon>Bacillota</taxon>
        <taxon>Bacilli</taxon>
        <taxon>Bacillales</taxon>
        <taxon>Bacillaceae</taxon>
        <taxon>Rossellomorea</taxon>
    </lineage>
</organism>
<evidence type="ECO:0000259" key="1">
    <source>
        <dbReference type="Pfam" id="PF13936"/>
    </source>
</evidence>
<comment type="caution">
    <text evidence="2">The sequence shown here is derived from an EMBL/GenBank/DDBJ whole genome shotgun (WGS) entry which is preliminary data.</text>
</comment>
<dbReference type="RefSeq" id="WP_148940178.1">
    <property type="nucleotide sequence ID" value="NZ_VTEI01000006.1"/>
</dbReference>
<protein>
    <submittedName>
        <fullName evidence="2">Helix-turn-helix domain-containing protein</fullName>
    </submittedName>
</protein>
<accession>A0A5D4NU09</accession>
<reference evidence="2 3" key="1">
    <citation type="submission" date="2019-08" db="EMBL/GenBank/DDBJ databases">
        <title>Bacillus genomes from the desert of Cuatro Cienegas, Coahuila.</title>
        <authorList>
            <person name="Olmedo-Alvarez G."/>
        </authorList>
    </citation>
    <scope>NUCLEOTIDE SEQUENCE [LARGE SCALE GENOMIC DNA]</scope>
    <source>
        <strain evidence="2 3">CH34_1T</strain>
    </source>
</reference>
<evidence type="ECO:0000313" key="3">
    <source>
        <dbReference type="Proteomes" id="UP000322267"/>
    </source>
</evidence>
<proteinExistence type="predicted"/>
<dbReference type="InterPro" id="IPR025246">
    <property type="entry name" value="IS30-like_HTH"/>
</dbReference>
<feature type="domain" description="Transposase IS30-like HTH" evidence="1">
    <location>
        <begin position="2"/>
        <end position="44"/>
    </location>
</feature>
<dbReference type="Pfam" id="PF13936">
    <property type="entry name" value="HTH_38"/>
    <property type="match status" value="1"/>
</dbReference>
<sequence>MSYTHIVPQERVLIESYCLEKKSLSYIASQLKRSKSTINYELKRCKPYNALQAQLDYDAKRENCRSRRTVD</sequence>
<gene>
    <name evidence="2" type="ORF">FZC78_13230</name>
</gene>
<name>A0A5D4NU09_9BACI</name>
<dbReference type="Proteomes" id="UP000322267">
    <property type="component" value="Unassembled WGS sequence"/>
</dbReference>
<dbReference type="AlphaFoldDB" id="A0A5D4NU09"/>
<dbReference type="EMBL" id="VTEI01000006">
    <property type="protein sequence ID" value="TYS16292.1"/>
    <property type="molecule type" value="Genomic_DNA"/>
</dbReference>
<dbReference type="OrthoDB" id="9776104at2"/>